<dbReference type="InterPro" id="IPR036582">
    <property type="entry name" value="Mao_N_sf"/>
</dbReference>
<dbReference type="InterPro" id="IPR032675">
    <property type="entry name" value="LRR_dom_sf"/>
</dbReference>
<keyword evidence="3" id="KW-0732">Signal</keyword>
<gene>
    <name evidence="5" type="ORF">J2Z70_001422</name>
</gene>
<dbReference type="RefSeq" id="WP_209870877.1">
    <property type="nucleotide sequence ID" value="NZ_JAGGLV010000003.1"/>
</dbReference>
<feature type="chain" id="PRO_5047526722" description="Copper amine oxidase-like N-terminal domain-containing protein" evidence="3">
    <location>
        <begin position="30"/>
        <end position="518"/>
    </location>
</feature>
<feature type="domain" description="Copper amine oxidase-like N-terminal" evidence="4">
    <location>
        <begin position="265"/>
        <end position="370"/>
    </location>
</feature>
<dbReference type="Pfam" id="PF07833">
    <property type="entry name" value="Cu_amine_oxidN1"/>
    <property type="match status" value="1"/>
</dbReference>
<evidence type="ECO:0000256" key="1">
    <source>
        <dbReference type="ARBA" id="ARBA00022614"/>
    </source>
</evidence>
<dbReference type="InterPro" id="IPR012854">
    <property type="entry name" value="Cu_amine_oxidase-like_N"/>
</dbReference>
<dbReference type="Pfam" id="PF12799">
    <property type="entry name" value="LRR_4"/>
    <property type="match status" value="1"/>
</dbReference>
<keyword evidence="1" id="KW-0433">Leucine-rich repeat</keyword>
<dbReference type="Gene3D" id="3.80.10.10">
    <property type="entry name" value="Ribonuclease Inhibitor"/>
    <property type="match status" value="1"/>
</dbReference>
<dbReference type="Gene3D" id="3.30.457.10">
    <property type="entry name" value="Copper amine oxidase-like, N-terminal domain"/>
    <property type="match status" value="1"/>
</dbReference>
<comment type="caution">
    <text evidence="5">The sequence shown here is derived from an EMBL/GenBank/DDBJ whole genome shotgun (WGS) entry which is preliminary data.</text>
</comment>
<protein>
    <recommendedName>
        <fullName evidence="4">Copper amine oxidase-like N-terminal domain-containing protein</fullName>
    </recommendedName>
</protein>
<dbReference type="PANTHER" id="PTHR46652">
    <property type="entry name" value="LEUCINE-RICH REPEAT AND IQ DOMAIN-CONTAINING PROTEIN 1-RELATED"/>
    <property type="match status" value="1"/>
</dbReference>
<accession>A0ABS4NML7</accession>
<sequence>MCKTIKLVSTTVLAFLLCFVSISSVFAEAALITDKNLEQAIRAELKKPGGPLTKEDLLTLTSLYPNDPEQKINSLSGLEHAVNMKSLMLPGLGITNIEPLQNLHKVTFLALNDNQITGLEPLQALSQLKQLNLDGNNIEKLDALAGLIHLTDLLIGNNQVKDLTPIQSLVKLNWLIINDNQIQSLEPLRNHPELEHVYFENNLVEDISVLTTLPKLKEVSIGNNPLNAGAQKILTELAAKGVEVLDEETKEAATPSNPDEIMVHLNGERITFQAPPIRQNGSVMVPFRTIFEALGLKVEWDPKTQTIKGSKPGTLIKLKLGSTTAEINGNQKKLTVAPANIKGTTYAPLRFIGEAVDAKVSWLAELQTAFIYTKQPFATKDKKIQITAYGDWQELPISMEIAEDLQLIMVSPENNTLTIRHYNKDYLDMNFEQFVSYLKKDIAKKGASKITQQSVKIGKIAAKQLIYSVGDADGKLDFQMILFEQNNEIYTLLSTFPAKISRQAKSEFNEILKSIQVN</sequence>
<dbReference type="Proteomes" id="UP000773462">
    <property type="component" value="Unassembled WGS sequence"/>
</dbReference>
<reference evidence="5 6" key="1">
    <citation type="submission" date="2021-03" db="EMBL/GenBank/DDBJ databases">
        <title>Genomic Encyclopedia of Type Strains, Phase IV (KMG-IV): sequencing the most valuable type-strain genomes for metagenomic binning, comparative biology and taxonomic classification.</title>
        <authorList>
            <person name="Goeker M."/>
        </authorList>
    </citation>
    <scope>NUCLEOTIDE SEQUENCE [LARGE SCALE GENOMIC DNA]</scope>
    <source>
        <strain evidence="5 6">DSM 101953</strain>
    </source>
</reference>
<evidence type="ECO:0000256" key="2">
    <source>
        <dbReference type="ARBA" id="ARBA00022737"/>
    </source>
</evidence>
<dbReference type="EMBL" id="JAGGLV010000003">
    <property type="protein sequence ID" value="MBP2111281.1"/>
    <property type="molecule type" value="Genomic_DNA"/>
</dbReference>
<dbReference type="SUPFAM" id="SSF52058">
    <property type="entry name" value="L domain-like"/>
    <property type="match status" value="1"/>
</dbReference>
<dbReference type="SUPFAM" id="SSF55383">
    <property type="entry name" value="Copper amine oxidase, domain N"/>
    <property type="match status" value="1"/>
</dbReference>
<evidence type="ECO:0000313" key="6">
    <source>
        <dbReference type="Proteomes" id="UP000773462"/>
    </source>
</evidence>
<keyword evidence="2" id="KW-0677">Repeat</keyword>
<evidence type="ECO:0000259" key="4">
    <source>
        <dbReference type="Pfam" id="PF07833"/>
    </source>
</evidence>
<organism evidence="5 6">
    <name type="scientific">Paenibacillus silagei</name>
    <dbReference type="NCBI Taxonomy" id="1670801"/>
    <lineage>
        <taxon>Bacteria</taxon>
        <taxon>Bacillati</taxon>
        <taxon>Bacillota</taxon>
        <taxon>Bacilli</taxon>
        <taxon>Bacillales</taxon>
        <taxon>Paenibacillaceae</taxon>
        <taxon>Paenibacillus</taxon>
    </lineage>
</organism>
<feature type="signal peptide" evidence="3">
    <location>
        <begin position="1"/>
        <end position="29"/>
    </location>
</feature>
<name>A0ABS4NML7_9BACL</name>
<dbReference type="PROSITE" id="PS51450">
    <property type="entry name" value="LRR"/>
    <property type="match status" value="3"/>
</dbReference>
<evidence type="ECO:0000313" key="5">
    <source>
        <dbReference type="EMBL" id="MBP2111281.1"/>
    </source>
</evidence>
<evidence type="ECO:0000256" key="3">
    <source>
        <dbReference type="SAM" id="SignalP"/>
    </source>
</evidence>
<dbReference type="InterPro" id="IPR050836">
    <property type="entry name" value="SDS22/Internalin_LRR"/>
</dbReference>
<dbReference type="Gene3D" id="3.40.1000.10">
    <property type="entry name" value="Mog1/PsbP, alpha/beta/alpha sandwich"/>
    <property type="match status" value="1"/>
</dbReference>
<dbReference type="InterPro" id="IPR025875">
    <property type="entry name" value="Leu-rich_rpt_4"/>
</dbReference>
<proteinExistence type="predicted"/>
<keyword evidence="6" id="KW-1185">Reference proteome</keyword>
<dbReference type="PANTHER" id="PTHR46652:SF3">
    <property type="entry name" value="LEUCINE-RICH REPEAT-CONTAINING PROTEIN 9"/>
    <property type="match status" value="1"/>
</dbReference>
<dbReference type="SMART" id="SM00365">
    <property type="entry name" value="LRR_SD22"/>
    <property type="match status" value="4"/>
</dbReference>
<dbReference type="InterPro" id="IPR001611">
    <property type="entry name" value="Leu-rich_rpt"/>
</dbReference>